<dbReference type="InterPro" id="IPR036465">
    <property type="entry name" value="vWFA_dom_sf"/>
</dbReference>
<keyword evidence="4" id="KW-1185">Reference proteome</keyword>
<dbReference type="PANTHER" id="PTHR34706:SF3">
    <property type="entry name" value="ANKYRIN REPEAT PROTEIN (AFU_ORTHOLOGUE AFUA_7G06200)"/>
    <property type="match status" value="1"/>
</dbReference>
<name>A0A1E3QMC4_9ASCO</name>
<sequence length="441" mass="49919">MSNFPPPAYFSEAQGSAQGSSSSGYQRPAAPPPGHRESSLPISAEQEKGALNEKYQQQSSQQSAQPPLQQNLLPQHQQNAKQPFQRNAQQPHHVQPQYSDHDYENLLPSIIQSLNRLQNPELWKDYVKFTRKMSSFRKMLGSKATYTDQDFAQISTMLIPSRKSHSFYTSREQVLQVLRENNAVGKLQEIKQTLQIPSSFPMEEVAELLFFDVVLYVDNSGSMADIKRQTEFKTLMLDLMKTVSIKDDGFSLRFMNKNDQIQQGVYQDLGLSFDNIRSEQTLKDILNSPHVGYFGVTPLASQLHQNVIKPMVLSKIPARGLAKPVMVVVLTDGMPYGELPPFSDRDGIAQMVKQTRRELLKYGYPAGAVLYQFAQVGDDKPAADYLNGLDDDRDIGDLIDVTNVYAKEKLQMNNDVADRMFYLKKLVLGPIDEQFDKADER</sequence>
<dbReference type="Proteomes" id="UP000094336">
    <property type="component" value="Unassembled WGS sequence"/>
</dbReference>
<feature type="compositionally biased region" description="Low complexity" evidence="1">
    <location>
        <begin position="13"/>
        <end position="24"/>
    </location>
</feature>
<evidence type="ECO:0000256" key="1">
    <source>
        <dbReference type="SAM" id="MobiDB-lite"/>
    </source>
</evidence>
<protein>
    <recommendedName>
        <fullName evidence="2">VWFA domain-containing protein</fullName>
    </recommendedName>
</protein>
<feature type="domain" description="VWFA" evidence="2">
    <location>
        <begin position="212"/>
        <end position="426"/>
    </location>
</feature>
<evidence type="ECO:0000313" key="4">
    <source>
        <dbReference type="Proteomes" id="UP000094336"/>
    </source>
</evidence>
<dbReference type="PROSITE" id="PS50234">
    <property type="entry name" value="VWFA"/>
    <property type="match status" value="1"/>
</dbReference>
<dbReference type="PANTHER" id="PTHR34706">
    <property type="entry name" value="SLR1338 PROTEIN"/>
    <property type="match status" value="1"/>
</dbReference>
<feature type="compositionally biased region" description="Low complexity" evidence="1">
    <location>
        <begin position="56"/>
        <end position="78"/>
    </location>
</feature>
<dbReference type="OrthoDB" id="2142040at2759"/>
<dbReference type="AlphaFoldDB" id="A0A1E3QMC4"/>
<evidence type="ECO:0000313" key="3">
    <source>
        <dbReference type="EMBL" id="ODQ78800.1"/>
    </source>
</evidence>
<dbReference type="InterPro" id="IPR002035">
    <property type="entry name" value="VWF_A"/>
</dbReference>
<dbReference type="STRING" id="984486.A0A1E3QMC4"/>
<dbReference type="Gene3D" id="3.40.50.410">
    <property type="entry name" value="von Willebrand factor, type A domain"/>
    <property type="match status" value="1"/>
</dbReference>
<evidence type="ECO:0000259" key="2">
    <source>
        <dbReference type="PROSITE" id="PS50234"/>
    </source>
</evidence>
<proteinExistence type="predicted"/>
<dbReference type="GeneID" id="30147225"/>
<dbReference type="SUPFAM" id="SSF53300">
    <property type="entry name" value="vWA-like"/>
    <property type="match status" value="1"/>
</dbReference>
<gene>
    <name evidence="3" type="ORF">BABINDRAFT_162481</name>
</gene>
<reference evidence="4" key="1">
    <citation type="submission" date="2016-05" db="EMBL/GenBank/DDBJ databases">
        <title>Comparative genomics of biotechnologically important yeasts.</title>
        <authorList>
            <consortium name="DOE Joint Genome Institute"/>
            <person name="Riley R."/>
            <person name="Haridas S."/>
            <person name="Wolfe K.H."/>
            <person name="Lopes M.R."/>
            <person name="Hittinger C.T."/>
            <person name="Goker M."/>
            <person name="Salamov A."/>
            <person name="Wisecaver J."/>
            <person name="Long T.M."/>
            <person name="Aerts A.L."/>
            <person name="Barry K."/>
            <person name="Choi C."/>
            <person name="Clum A."/>
            <person name="Coughlan A.Y."/>
            <person name="Deshpande S."/>
            <person name="Douglass A.P."/>
            <person name="Hanson S.J."/>
            <person name="Klenk H.-P."/>
            <person name="Labutti K."/>
            <person name="Lapidus A."/>
            <person name="Lindquist E."/>
            <person name="Lipzen A."/>
            <person name="Meier-Kolthoff J.P."/>
            <person name="Ohm R.A."/>
            <person name="Otillar R.P."/>
            <person name="Pangilinan J."/>
            <person name="Peng Y."/>
            <person name="Rokas A."/>
            <person name="Rosa C.A."/>
            <person name="Scheuner C."/>
            <person name="Sibirny A.A."/>
            <person name="Slot J.C."/>
            <person name="Stielow J.B."/>
            <person name="Sun H."/>
            <person name="Kurtzman C.P."/>
            <person name="Blackwell M."/>
            <person name="Grigoriev I.V."/>
            <person name="Jeffries T.W."/>
        </authorList>
    </citation>
    <scope>NUCLEOTIDE SEQUENCE [LARGE SCALE GENOMIC DNA]</scope>
    <source>
        <strain evidence="4">NRRL Y-12698</strain>
    </source>
</reference>
<accession>A0A1E3QMC4</accession>
<dbReference type="RefSeq" id="XP_018984128.1">
    <property type="nucleotide sequence ID" value="XM_019129372.1"/>
</dbReference>
<feature type="region of interest" description="Disordered" evidence="1">
    <location>
        <begin position="1"/>
        <end position="100"/>
    </location>
</feature>
<feature type="compositionally biased region" description="Polar residues" evidence="1">
    <location>
        <begin position="79"/>
        <end position="98"/>
    </location>
</feature>
<organism evidence="3 4">
    <name type="scientific">Babjeviella inositovora NRRL Y-12698</name>
    <dbReference type="NCBI Taxonomy" id="984486"/>
    <lineage>
        <taxon>Eukaryota</taxon>
        <taxon>Fungi</taxon>
        <taxon>Dikarya</taxon>
        <taxon>Ascomycota</taxon>
        <taxon>Saccharomycotina</taxon>
        <taxon>Pichiomycetes</taxon>
        <taxon>Serinales incertae sedis</taxon>
        <taxon>Babjeviella</taxon>
    </lineage>
</organism>
<dbReference type="EMBL" id="KV454434">
    <property type="protein sequence ID" value="ODQ78800.1"/>
    <property type="molecule type" value="Genomic_DNA"/>
</dbReference>